<reference evidence="2" key="1">
    <citation type="submission" date="2015-03" db="EMBL/GenBank/DDBJ databases">
        <authorList>
            <person name="Murphy D."/>
        </authorList>
    </citation>
    <scope>NUCLEOTIDE SEQUENCE [LARGE SCALE GENOMIC DNA]</scope>
    <source>
        <strain evidence="2">K00500041</strain>
    </source>
</reference>
<reference evidence="4 5" key="2">
    <citation type="submission" date="2015-03" db="EMBL/GenBank/DDBJ databases">
        <authorList>
            <consortium name="Pathogen Informatics"/>
        </authorList>
    </citation>
    <scope>NUCLEOTIDE SEQUENCE [LARGE SCALE GENOMIC DNA]</scope>
    <source>
        <strain evidence="4">K00500041</strain>
        <strain evidence="3 5">M09401471</strain>
    </source>
</reference>
<proteinExistence type="predicted"/>
<gene>
    <name evidence="2" type="ORF">ERS007703_00959</name>
    <name evidence="3" type="ORF">ERS007720_02558</name>
</gene>
<evidence type="ECO:0000313" key="2">
    <source>
        <dbReference type="EMBL" id="COV25627.1"/>
    </source>
</evidence>
<dbReference type="EMBL" id="CSAE01000069">
    <property type="protein sequence ID" value="COV25627.1"/>
    <property type="molecule type" value="Genomic_DNA"/>
</dbReference>
<feature type="compositionally biased region" description="Basic residues" evidence="1">
    <location>
        <begin position="40"/>
        <end position="49"/>
    </location>
</feature>
<dbReference type="RefSeq" id="WP_015456126.1">
    <property type="nucleotide sequence ID" value="NZ_CEFL01000003.1"/>
</dbReference>
<evidence type="ECO:0000313" key="5">
    <source>
        <dbReference type="Proteomes" id="UP000044938"/>
    </source>
</evidence>
<dbReference type="AlphaFoldDB" id="A0A0K2KP27"/>
<dbReference type="PATRIC" id="fig|1773.206.peg.4220"/>
<dbReference type="EMBL" id="CSAJ01000335">
    <property type="protein sequence ID" value="COW39826.1"/>
    <property type="molecule type" value="Genomic_DNA"/>
</dbReference>
<feature type="region of interest" description="Disordered" evidence="1">
    <location>
        <begin position="34"/>
        <end position="56"/>
    </location>
</feature>
<evidence type="ECO:0000313" key="4">
    <source>
        <dbReference type="Proteomes" id="UP000038802"/>
    </source>
</evidence>
<name>A0A0K2KP27_MYCTX</name>
<evidence type="ECO:0000256" key="1">
    <source>
        <dbReference type="SAM" id="MobiDB-lite"/>
    </source>
</evidence>
<protein>
    <submittedName>
        <fullName evidence="2">Uncharacterized protein</fullName>
    </submittedName>
</protein>
<dbReference type="Proteomes" id="UP000038802">
    <property type="component" value="Unassembled WGS sequence"/>
</dbReference>
<organism evidence="2 4">
    <name type="scientific">Mycobacterium tuberculosis</name>
    <dbReference type="NCBI Taxonomy" id="1773"/>
    <lineage>
        <taxon>Bacteria</taxon>
        <taxon>Bacillati</taxon>
        <taxon>Actinomycetota</taxon>
        <taxon>Actinomycetes</taxon>
        <taxon>Mycobacteriales</taxon>
        <taxon>Mycobacteriaceae</taxon>
        <taxon>Mycobacterium</taxon>
        <taxon>Mycobacterium tuberculosis complex</taxon>
    </lineage>
</organism>
<dbReference type="Proteomes" id="UP000044938">
    <property type="component" value="Unassembled WGS sequence"/>
</dbReference>
<accession>A0A0K2KP27</accession>
<sequence>MIPIEAGYPARSAADHDELLRELMTLPMLPIDAEIEPRARRAASTRARRAPSPSVR</sequence>
<evidence type="ECO:0000313" key="3">
    <source>
        <dbReference type="EMBL" id="COW39826.1"/>
    </source>
</evidence>